<keyword evidence="4" id="KW-0408">Iron</keyword>
<comment type="similarity">
    <text evidence="1">Belongs to the iron/ascorbate-dependent oxidoreductase family.</text>
</comment>
<reference evidence="6 7" key="1">
    <citation type="journal article" date="2024" name="Nat. Commun.">
        <title>Phylogenomics reveals the evolutionary origins of lichenization in chlorophyte algae.</title>
        <authorList>
            <person name="Puginier C."/>
            <person name="Libourel C."/>
            <person name="Otte J."/>
            <person name="Skaloud P."/>
            <person name="Haon M."/>
            <person name="Grisel S."/>
            <person name="Petersen M."/>
            <person name="Berrin J.G."/>
            <person name="Delaux P.M."/>
            <person name="Dal Grande F."/>
            <person name="Keller J."/>
        </authorList>
    </citation>
    <scope>NUCLEOTIDE SEQUENCE [LARGE SCALE GENOMIC DNA]</scope>
    <source>
        <strain evidence="6 7">SAG 216-7</strain>
    </source>
</reference>
<dbReference type="Proteomes" id="UP001491310">
    <property type="component" value="Unassembled WGS sequence"/>
</dbReference>
<dbReference type="InterPro" id="IPR044861">
    <property type="entry name" value="IPNS-like_FE2OG_OXY"/>
</dbReference>
<feature type="domain" description="Isopenicillin N synthase-like Fe(2+) 2OG dioxygenase" evidence="5">
    <location>
        <begin position="147"/>
        <end position="237"/>
    </location>
</feature>
<dbReference type="Gene3D" id="2.60.120.330">
    <property type="entry name" value="B-lactam Antibiotic, Isopenicillin N Synthase, Chain"/>
    <property type="match status" value="1"/>
</dbReference>
<accession>A0ABR2YRI2</accession>
<evidence type="ECO:0000256" key="4">
    <source>
        <dbReference type="ARBA" id="ARBA00023004"/>
    </source>
</evidence>
<evidence type="ECO:0000313" key="6">
    <source>
        <dbReference type="EMBL" id="KAK9909210.1"/>
    </source>
</evidence>
<keyword evidence="7" id="KW-1185">Reference proteome</keyword>
<evidence type="ECO:0000256" key="1">
    <source>
        <dbReference type="ARBA" id="ARBA00008056"/>
    </source>
</evidence>
<comment type="caution">
    <text evidence="6">The sequence shown here is derived from an EMBL/GenBank/DDBJ whole genome shotgun (WGS) entry which is preliminary data.</text>
</comment>
<dbReference type="InterPro" id="IPR027443">
    <property type="entry name" value="IPNS-like_sf"/>
</dbReference>
<protein>
    <recommendedName>
        <fullName evidence="5">Isopenicillin N synthase-like Fe(2+) 2OG dioxygenase domain-containing protein</fullName>
    </recommendedName>
</protein>
<proteinExistence type="inferred from homology"/>
<dbReference type="PANTHER" id="PTHR10209">
    <property type="entry name" value="OXIDOREDUCTASE, 2OG-FE II OXYGENASE FAMILY PROTEIN"/>
    <property type="match status" value="1"/>
</dbReference>
<dbReference type="Pfam" id="PF03171">
    <property type="entry name" value="2OG-FeII_Oxy"/>
    <property type="match status" value="1"/>
</dbReference>
<dbReference type="PANTHER" id="PTHR10209:SF874">
    <property type="entry name" value="2-OXOGLUTARATE (2OG) AND FE(II)-DEPENDENT OXYGENASE SUPERFAMILY PROTEIN"/>
    <property type="match status" value="1"/>
</dbReference>
<evidence type="ECO:0000256" key="2">
    <source>
        <dbReference type="ARBA" id="ARBA00022723"/>
    </source>
</evidence>
<evidence type="ECO:0000259" key="5">
    <source>
        <dbReference type="Pfam" id="PF03171"/>
    </source>
</evidence>
<name>A0ABR2YRI2_9CHLO</name>
<sequence length="284" mass="30978">MPDVHPELHYQVGATPEGVEVPRCVVDPSCLETIEQQLPGHKATVPTGADPKWRFFWRLGPRPAQTNFAELNAEPVIPQGFPEWSEVMDDWGTKMLAAVSTVAEVVACGLGLPADAFTSRMQMGPHLLAPTGTDLGTYGALGSCYAGYHYDLNFLTIHGKSRFPGLAVWLQDGRRMPVSIPNGCLLIQAGKQIEWFTNGHVRAGMHEVVCTEATRAAVDRMAVEGRQLWRVSSTVFAHIASDVLLEPVGKFAQQGTESKYKPVLAGDFVQQELEAIRLKGTAPC</sequence>
<dbReference type="SUPFAM" id="SSF51197">
    <property type="entry name" value="Clavaminate synthase-like"/>
    <property type="match status" value="1"/>
</dbReference>
<evidence type="ECO:0000313" key="7">
    <source>
        <dbReference type="Proteomes" id="UP001491310"/>
    </source>
</evidence>
<keyword evidence="2" id="KW-0479">Metal-binding</keyword>
<organism evidence="6 7">
    <name type="scientific">Coccomyxa subellipsoidea</name>
    <dbReference type="NCBI Taxonomy" id="248742"/>
    <lineage>
        <taxon>Eukaryota</taxon>
        <taxon>Viridiplantae</taxon>
        <taxon>Chlorophyta</taxon>
        <taxon>core chlorophytes</taxon>
        <taxon>Trebouxiophyceae</taxon>
        <taxon>Trebouxiophyceae incertae sedis</taxon>
        <taxon>Coccomyxaceae</taxon>
        <taxon>Coccomyxa</taxon>
    </lineage>
</organism>
<gene>
    <name evidence="6" type="ORF">WJX75_008775</name>
</gene>
<evidence type="ECO:0000256" key="3">
    <source>
        <dbReference type="ARBA" id="ARBA00023002"/>
    </source>
</evidence>
<dbReference type="EMBL" id="JALJOT010000007">
    <property type="protein sequence ID" value="KAK9909210.1"/>
    <property type="molecule type" value="Genomic_DNA"/>
</dbReference>
<keyword evidence="3" id="KW-0560">Oxidoreductase</keyword>